<comment type="caution">
    <text evidence="2">The sequence shown here is derived from an EMBL/GenBank/DDBJ whole genome shotgun (WGS) entry which is preliminary data.</text>
</comment>
<keyword evidence="1" id="KW-0472">Membrane</keyword>
<feature type="transmembrane region" description="Helical" evidence="1">
    <location>
        <begin position="123"/>
        <end position="143"/>
    </location>
</feature>
<evidence type="ECO:0000313" key="3">
    <source>
        <dbReference type="Proteomes" id="UP001172155"/>
    </source>
</evidence>
<organism evidence="2 3">
    <name type="scientific">Schizothecium vesticola</name>
    <dbReference type="NCBI Taxonomy" id="314040"/>
    <lineage>
        <taxon>Eukaryota</taxon>
        <taxon>Fungi</taxon>
        <taxon>Dikarya</taxon>
        <taxon>Ascomycota</taxon>
        <taxon>Pezizomycotina</taxon>
        <taxon>Sordariomycetes</taxon>
        <taxon>Sordariomycetidae</taxon>
        <taxon>Sordariales</taxon>
        <taxon>Schizotheciaceae</taxon>
        <taxon>Schizothecium</taxon>
    </lineage>
</organism>
<accession>A0AA40EJ44</accession>
<dbReference type="EMBL" id="JAUKUD010000006">
    <property type="protein sequence ID" value="KAK0740277.1"/>
    <property type="molecule type" value="Genomic_DNA"/>
</dbReference>
<protein>
    <submittedName>
        <fullName evidence="2">Uncharacterized protein</fullName>
    </submittedName>
</protein>
<keyword evidence="1" id="KW-1133">Transmembrane helix</keyword>
<name>A0AA40EJ44_9PEZI</name>
<gene>
    <name evidence="2" type="ORF">B0T18DRAFT_205941</name>
</gene>
<evidence type="ECO:0000256" key="1">
    <source>
        <dbReference type="SAM" id="Phobius"/>
    </source>
</evidence>
<proteinExistence type="predicted"/>
<keyword evidence="1" id="KW-0812">Transmembrane</keyword>
<keyword evidence="3" id="KW-1185">Reference proteome</keyword>
<reference evidence="2" key="1">
    <citation type="submission" date="2023-06" db="EMBL/GenBank/DDBJ databases">
        <title>Genome-scale phylogeny and comparative genomics of the fungal order Sordariales.</title>
        <authorList>
            <consortium name="Lawrence Berkeley National Laboratory"/>
            <person name="Hensen N."/>
            <person name="Bonometti L."/>
            <person name="Westerberg I."/>
            <person name="Brannstrom I.O."/>
            <person name="Guillou S."/>
            <person name="Cros-Aarteil S."/>
            <person name="Calhoun S."/>
            <person name="Haridas S."/>
            <person name="Kuo A."/>
            <person name="Mondo S."/>
            <person name="Pangilinan J."/>
            <person name="Riley R."/>
            <person name="LaButti K."/>
            <person name="Andreopoulos B."/>
            <person name="Lipzen A."/>
            <person name="Chen C."/>
            <person name="Yanf M."/>
            <person name="Daum C."/>
            <person name="Ng V."/>
            <person name="Clum A."/>
            <person name="Steindorff A."/>
            <person name="Ohm R."/>
            <person name="Martin F."/>
            <person name="Silar P."/>
            <person name="Natvig D."/>
            <person name="Lalanne C."/>
            <person name="Gautier V."/>
            <person name="Ament-velasquez S.L."/>
            <person name="Kruys A."/>
            <person name="Hutchinson M.I."/>
            <person name="Powell A.J."/>
            <person name="Barry K."/>
            <person name="Miller A.N."/>
            <person name="Grigoriev I.V."/>
            <person name="Debuchy R."/>
            <person name="Gladieux P."/>
            <person name="Thoren M.H."/>
            <person name="Johannesson H."/>
        </authorList>
    </citation>
    <scope>NUCLEOTIDE SEQUENCE</scope>
    <source>
        <strain evidence="2">SMH3187-1</strain>
    </source>
</reference>
<evidence type="ECO:0000313" key="2">
    <source>
        <dbReference type="EMBL" id="KAK0740277.1"/>
    </source>
</evidence>
<dbReference type="Proteomes" id="UP001172155">
    <property type="component" value="Unassembled WGS sequence"/>
</dbReference>
<sequence>MGMDGCAPGTRGVYRGLPLSPSFSAPPLALWAWHGMAFMWLIANGSLSLSSSAWLVSLWCFRGFFSSCVHGMGVWWVVGIHSCRWMAWPWLWSHGYLDGTMENWEMGMGMGTDRGGIEERHEVISLAIPLAVCLSLVHMNMLVGSLKKPGDGDFALPYQNTDAASS</sequence>
<dbReference type="AlphaFoldDB" id="A0AA40EJ44"/>